<keyword evidence="1" id="KW-0812">Transmembrane</keyword>
<gene>
    <name evidence="2" type="ORF">PVL29_002658</name>
</gene>
<comment type="caution">
    <text evidence="2">The sequence shown here is derived from an EMBL/GenBank/DDBJ whole genome shotgun (WGS) entry which is preliminary data.</text>
</comment>
<evidence type="ECO:0000313" key="2">
    <source>
        <dbReference type="EMBL" id="KAJ9707709.1"/>
    </source>
</evidence>
<sequence length="100" mass="10831">MIMIGNNGFGAVGENGFPPFTNCYLFIATPSLVAGSCIESSIAMTHKSSHNDEYPTKALVCGFPPTLATILSAYLSSLYFMGGLVMRFQYGVFRLELGIY</sequence>
<keyword evidence="1" id="KW-0472">Membrane</keyword>
<dbReference type="AlphaFoldDB" id="A0AA39E5D3"/>
<feature type="transmembrane region" description="Helical" evidence="1">
    <location>
        <begin position="67"/>
        <end position="86"/>
    </location>
</feature>
<keyword evidence="1" id="KW-1133">Transmembrane helix</keyword>
<protein>
    <submittedName>
        <fullName evidence="2">Uncharacterized protein</fullName>
    </submittedName>
</protein>
<accession>A0AA39E5D3</accession>
<reference evidence="2 3" key="1">
    <citation type="journal article" date="2023" name="BMC Biotechnol.">
        <title>Vitis rotundifolia cv Carlos genome sequencing.</title>
        <authorList>
            <person name="Huff M."/>
            <person name="Hulse-Kemp A."/>
            <person name="Scheffler B."/>
            <person name="Youngblood R."/>
            <person name="Simpson S."/>
            <person name="Babiker E."/>
            <person name="Staton M."/>
        </authorList>
    </citation>
    <scope>NUCLEOTIDE SEQUENCE [LARGE SCALE GENOMIC DNA]</scope>
    <source>
        <tissue evidence="2">Leaf</tissue>
    </source>
</reference>
<dbReference type="Proteomes" id="UP001168098">
    <property type="component" value="Unassembled WGS sequence"/>
</dbReference>
<keyword evidence="3" id="KW-1185">Reference proteome</keyword>
<evidence type="ECO:0000256" key="1">
    <source>
        <dbReference type="SAM" id="Phobius"/>
    </source>
</evidence>
<dbReference type="EMBL" id="JARBHA010000002">
    <property type="protein sequence ID" value="KAJ9707709.1"/>
    <property type="molecule type" value="Genomic_DNA"/>
</dbReference>
<organism evidence="2 3">
    <name type="scientific">Vitis rotundifolia</name>
    <name type="common">Muscadine grape</name>
    <dbReference type="NCBI Taxonomy" id="103349"/>
    <lineage>
        <taxon>Eukaryota</taxon>
        <taxon>Viridiplantae</taxon>
        <taxon>Streptophyta</taxon>
        <taxon>Embryophyta</taxon>
        <taxon>Tracheophyta</taxon>
        <taxon>Spermatophyta</taxon>
        <taxon>Magnoliopsida</taxon>
        <taxon>eudicotyledons</taxon>
        <taxon>Gunneridae</taxon>
        <taxon>Pentapetalae</taxon>
        <taxon>rosids</taxon>
        <taxon>Vitales</taxon>
        <taxon>Vitaceae</taxon>
        <taxon>Viteae</taxon>
        <taxon>Vitis</taxon>
    </lineage>
</organism>
<proteinExistence type="predicted"/>
<evidence type="ECO:0000313" key="3">
    <source>
        <dbReference type="Proteomes" id="UP001168098"/>
    </source>
</evidence>
<name>A0AA39E5D3_VITRO</name>